<dbReference type="GO" id="GO:0051876">
    <property type="term" value="P:pigment granule dispersal"/>
    <property type="evidence" value="ECO:0007669"/>
    <property type="project" value="Ensembl"/>
</dbReference>
<evidence type="ECO:0000256" key="12">
    <source>
        <dbReference type="ARBA" id="ARBA00023136"/>
    </source>
</evidence>
<dbReference type="SUPFAM" id="SSF81324">
    <property type="entry name" value="Voltage-gated potassium channels"/>
    <property type="match status" value="1"/>
</dbReference>
<keyword evidence="7 19" id="KW-0812">Transmembrane</keyword>
<evidence type="ECO:0000313" key="23">
    <source>
        <dbReference type="Ensembl" id="ENSLACP00000001520.1"/>
    </source>
</evidence>
<keyword evidence="24" id="KW-1185">Reference proteome</keyword>
<dbReference type="GO" id="GO:0097324">
    <property type="term" value="P:melanocyte migration"/>
    <property type="evidence" value="ECO:0007669"/>
    <property type="project" value="Ensembl"/>
</dbReference>
<keyword evidence="11 19" id="KW-0406">Ion transport</keyword>
<dbReference type="InterPro" id="IPR014756">
    <property type="entry name" value="Ig_E-set"/>
</dbReference>
<evidence type="ECO:0000256" key="7">
    <source>
        <dbReference type="ARBA" id="ARBA00022692"/>
    </source>
</evidence>
<dbReference type="AlphaFoldDB" id="H2ZVU9"/>
<organism evidence="23 24">
    <name type="scientific">Latimeria chalumnae</name>
    <name type="common">Coelacanth</name>
    <dbReference type="NCBI Taxonomy" id="7897"/>
    <lineage>
        <taxon>Eukaryota</taxon>
        <taxon>Metazoa</taxon>
        <taxon>Chordata</taxon>
        <taxon>Craniata</taxon>
        <taxon>Vertebrata</taxon>
        <taxon>Euteleostomi</taxon>
        <taxon>Coelacanthiformes</taxon>
        <taxon>Coelacanthidae</taxon>
        <taxon>Latimeria</taxon>
    </lineage>
</organism>
<dbReference type="FunFam" id="2.60.40.1400:FF:000004">
    <property type="entry name" value="inward rectifier potassium channel 13 isoform X1"/>
    <property type="match status" value="1"/>
</dbReference>
<evidence type="ECO:0000259" key="22">
    <source>
        <dbReference type="Pfam" id="PF17655"/>
    </source>
</evidence>
<dbReference type="Pfam" id="PF17655">
    <property type="entry name" value="IRK_C"/>
    <property type="match status" value="1"/>
</dbReference>
<keyword evidence="3 19" id="KW-0813">Transport</keyword>
<evidence type="ECO:0000256" key="19">
    <source>
        <dbReference type="RuleBase" id="RU003822"/>
    </source>
</evidence>
<dbReference type="OMA" id="QGQTCLM"/>
<dbReference type="Ensembl" id="ENSLACT00000001533.1">
    <property type="protein sequence ID" value="ENSLACP00000001520.1"/>
    <property type="gene ID" value="ENSLACG00000001358.1"/>
</dbReference>
<keyword evidence="8 19" id="KW-0851">Voltage-gated channel</keyword>
<dbReference type="GO" id="GO:0034765">
    <property type="term" value="P:regulation of monoatomic ion transmembrane transport"/>
    <property type="evidence" value="ECO:0007669"/>
    <property type="project" value="TreeGrafter"/>
</dbReference>
<evidence type="ECO:0000256" key="17">
    <source>
        <dbReference type="ARBA" id="ARBA00080033"/>
    </source>
</evidence>
<reference evidence="23" key="3">
    <citation type="submission" date="2025-09" db="UniProtKB">
        <authorList>
            <consortium name="Ensembl"/>
        </authorList>
    </citation>
    <scope>IDENTIFICATION</scope>
</reference>
<dbReference type="Gene3D" id="1.10.287.70">
    <property type="match status" value="1"/>
</dbReference>
<dbReference type="Gene3D" id="2.60.40.1400">
    <property type="entry name" value="G protein-activated inward rectifier potassium channel 1"/>
    <property type="match status" value="1"/>
</dbReference>
<dbReference type="HOGENOM" id="CLU_022738_3_3_1"/>
<feature type="transmembrane region" description="Helical" evidence="20">
    <location>
        <begin position="59"/>
        <end position="82"/>
    </location>
</feature>
<evidence type="ECO:0000256" key="3">
    <source>
        <dbReference type="ARBA" id="ARBA00022448"/>
    </source>
</evidence>
<reference evidence="23" key="2">
    <citation type="submission" date="2025-08" db="UniProtKB">
        <authorList>
            <consortium name="Ensembl"/>
        </authorList>
    </citation>
    <scope>IDENTIFICATION</scope>
</reference>
<accession>H2ZVU9</accession>
<evidence type="ECO:0000256" key="1">
    <source>
        <dbReference type="ARBA" id="ARBA00004141"/>
    </source>
</evidence>
<evidence type="ECO:0000256" key="15">
    <source>
        <dbReference type="ARBA" id="ARBA00053687"/>
    </source>
</evidence>
<evidence type="ECO:0000256" key="9">
    <source>
        <dbReference type="ARBA" id="ARBA00022958"/>
    </source>
</evidence>
<evidence type="ECO:0000256" key="20">
    <source>
        <dbReference type="SAM" id="Phobius"/>
    </source>
</evidence>
<proteinExistence type="inferred from homology"/>
<evidence type="ECO:0000256" key="6">
    <source>
        <dbReference type="ARBA" id="ARBA00022553"/>
    </source>
</evidence>
<comment type="subcellular location">
    <subcellularLocation>
        <location evidence="2">Cell membrane</location>
    </subcellularLocation>
    <subcellularLocation>
        <location evidence="1 19">Membrane</location>
        <topology evidence="1 19">Multi-pass membrane protein</topology>
    </subcellularLocation>
</comment>
<dbReference type="STRING" id="7897.ENSLACP00000001520"/>
<dbReference type="InterPro" id="IPR040445">
    <property type="entry name" value="Kir_TM"/>
</dbReference>
<keyword evidence="6" id="KW-0597">Phosphoprotein</keyword>
<evidence type="ECO:0000256" key="16">
    <source>
        <dbReference type="ARBA" id="ARBA00067901"/>
    </source>
</evidence>
<dbReference type="GO" id="GO:0051877">
    <property type="term" value="P:pigment granule aggregation in cell center"/>
    <property type="evidence" value="ECO:0007669"/>
    <property type="project" value="Ensembl"/>
</dbReference>
<sequence length="366" mass="41382">ITVKPSNTKTPLMGLKHRRLITKDGHSNVKTSNPTTLSLKNLLYLQNAWGLLMDMRWRWMLLIFTISFLAHWVLFAGFWYVLAQQNGDLEVDHDNPPKNHTICVKYVDSFTAAFSFSVETQLTIGYGTMFPSGDCPSAIALLTVQMLLGLMLEAFITDLGAFVAKIARPKYRAGTIQFSSVAVMGQHKDETCLMFQVANLRSSPLLDVQISAILFQEYGNGNIYQKSVDFVLDGLKPNECPYFIFPLTFYHRITEYSPLLPLLQKQTHSHFELAIFLTATQEGTGEKCQKRTSYILSEIKSNHQFTPVLELDSSGSYQICMEKFDKILPEQPIISRFKNTPEKDSVVIMNGEHSEDAVALDIMVSK</sequence>
<feature type="transmembrane region" description="Helical" evidence="20">
    <location>
        <begin position="138"/>
        <end position="164"/>
    </location>
</feature>
<dbReference type="eggNOG" id="KOG3827">
    <property type="taxonomic scope" value="Eukaryota"/>
</dbReference>
<dbReference type="GO" id="GO:0030318">
    <property type="term" value="P:melanocyte differentiation"/>
    <property type="evidence" value="ECO:0007669"/>
    <property type="project" value="Ensembl"/>
</dbReference>
<protein>
    <recommendedName>
        <fullName evidence="16">Inward rectifier potassium channel 13</fullName>
    </recommendedName>
    <alternativeName>
        <fullName evidence="18">Inward rectifier K(+) channel Kir7.1</fullName>
    </alternativeName>
    <alternativeName>
        <fullName evidence="17">Potassium channel, inwardly rectifying subfamily J member 13</fullName>
    </alternativeName>
</protein>
<dbReference type="InterPro" id="IPR016449">
    <property type="entry name" value="K_chnl_inward-rec_Kir"/>
</dbReference>
<dbReference type="SUPFAM" id="SSF81296">
    <property type="entry name" value="E set domains"/>
    <property type="match status" value="1"/>
</dbReference>
<keyword evidence="10 20" id="KW-1133">Transmembrane helix</keyword>
<dbReference type="PRINTS" id="PR01320">
    <property type="entry name" value="KIRCHANNEL"/>
</dbReference>
<dbReference type="GO" id="GO:0005242">
    <property type="term" value="F:inward rectifier potassium channel activity"/>
    <property type="evidence" value="ECO:0007669"/>
    <property type="project" value="InterPro"/>
</dbReference>
<keyword evidence="5 19" id="KW-0633">Potassium transport</keyword>
<evidence type="ECO:0000256" key="5">
    <source>
        <dbReference type="ARBA" id="ARBA00022538"/>
    </source>
</evidence>
<keyword evidence="13 19" id="KW-0407">Ion channel</keyword>
<dbReference type="GO" id="GO:0033334">
    <property type="term" value="P:fin morphogenesis"/>
    <property type="evidence" value="ECO:0007669"/>
    <property type="project" value="Ensembl"/>
</dbReference>
<reference evidence="24" key="1">
    <citation type="submission" date="2011-08" db="EMBL/GenBank/DDBJ databases">
        <title>The draft genome of Latimeria chalumnae.</title>
        <authorList>
            <person name="Di Palma F."/>
            <person name="Alfoldi J."/>
            <person name="Johnson J."/>
            <person name="Berlin A."/>
            <person name="Gnerre S."/>
            <person name="Jaffe D."/>
            <person name="MacCallum I."/>
            <person name="Young S."/>
            <person name="Walker B.J."/>
            <person name="Lander E."/>
            <person name="Lindblad-Toh K."/>
        </authorList>
    </citation>
    <scope>NUCLEOTIDE SEQUENCE [LARGE SCALE GENOMIC DNA]</scope>
    <source>
        <strain evidence="24">Wild caught</strain>
    </source>
</reference>
<evidence type="ECO:0000256" key="4">
    <source>
        <dbReference type="ARBA" id="ARBA00022475"/>
    </source>
</evidence>
<comment type="function">
    <text evidence="15">Inward rectifier potassium channels are characterized by a greater tendency to allow potassium to flow into the cell rather than out of it. Their voltage dependence is regulated by the concentration of extracellular potassium; as external potassium is raised, the voltage range of the channel opening shifts to more positive voltages. The inward rectification is mainly due to the blockage of outward current by internal magnesium. KCNJ13 has a very low single channel conductance, low sensitivity to block by external barium and cesium, and no dependence of its inward rectification properties on the internal blocking particle magnesium.</text>
</comment>
<dbReference type="Proteomes" id="UP000008672">
    <property type="component" value="Unassembled WGS sequence"/>
</dbReference>
<gene>
    <name evidence="23" type="primary">KCNJ13</name>
</gene>
<evidence type="ECO:0000256" key="2">
    <source>
        <dbReference type="ARBA" id="ARBA00004236"/>
    </source>
</evidence>
<dbReference type="InParanoid" id="H2ZVU9"/>
<dbReference type="PANTHER" id="PTHR11767">
    <property type="entry name" value="INWARD RECTIFIER POTASSIUM CHANNEL"/>
    <property type="match status" value="1"/>
</dbReference>
<evidence type="ECO:0000256" key="18">
    <source>
        <dbReference type="ARBA" id="ARBA00080232"/>
    </source>
</evidence>
<dbReference type="PANTHER" id="PTHR11767:SF3">
    <property type="entry name" value="INWARD RECTIFIER POTASSIUM CHANNEL 13"/>
    <property type="match status" value="1"/>
</dbReference>
<dbReference type="InterPro" id="IPR013518">
    <property type="entry name" value="K_chnl_inward-rec_Kir_cyto"/>
</dbReference>
<comment type="similarity">
    <text evidence="19">Belongs to the inward rectifier-type potassium channel (TC 1.A.2.1) family.</text>
</comment>
<dbReference type="InterPro" id="IPR041647">
    <property type="entry name" value="IRK_C"/>
</dbReference>
<keyword evidence="4" id="KW-1003">Cell membrane</keyword>
<keyword evidence="12 20" id="KW-0472">Membrane</keyword>
<dbReference type="GO" id="GO:0034702">
    <property type="term" value="C:monoatomic ion channel complex"/>
    <property type="evidence" value="ECO:0007669"/>
    <property type="project" value="UniProtKB-KW"/>
</dbReference>
<evidence type="ECO:0000256" key="10">
    <source>
        <dbReference type="ARBA" id="ARBA00022989"/>
    </source>
</evidence>
<feature type="domain" description="Inward rectifier potassium channel C-terminal" evidence="22">
    <location>
        <begin position="176"/>
        <end position="329"/>
    </location>
</feature>
<feature type="domain" description="Potassium channel inwardly rectifying transmembrane" evidence="21">
    <location>
        <begin position="21"/>
        <end position="169"/>
    </location>
</feature>
<dbReference type="FunFam" id="1.10.287.70:FF:000081">
    <property type="entry name" value="inward rectifier potassium channel 13 isoform X1"/>
    <property type="match status" value="1"/>
</dbReference>
<keyword evidence="9 19" id="KW-0630">Potassium</keyword>
<name>H2ZVU9_LATCH</name>
<dbReference type="GeneTree" id="ENSGT01140000282491"/>
<dbReference type="FunCoup" id="H2ZVU9">
    <property type="interactions" value="247"/>
</dbReference>
<dbReference type="GO" id="GO:1990573">
    <property type="term" value="P:potassium ion import across plasma membrane"/>
    <property type="evidence" value="ECO:0007669"/>
    <property type="project" value="TreeGrafter"/>
</dbReference>
<dbReference type="GO" id="GO:0005886">
    <property type="term" value="C:plasma membrane"/>
    <property type="evidence" value="ECO:0007669"/>
    <property type="project" value="UniProtKB-SubCell"/>
</dbReference>
<evidence type="ECO:0000259" key="21">
    <source>
        <dbReference type="Pfam" id="PF01007"/>
    </source>
</evidence>
<dbReference type="Pfam" id="PF01007">
    <property type="entry name" value="IRK"/>
    <property type="match status" value="1"/>
</dbReference>
<evidence type="ECO:0000313" key="24">
    <source>
        <dbReference type="Proteomes" id="UP000008672"/>
    </source>
</evidence>
<comment type="catalytic activity">
    <reaction evidence="14">
        <text>K(+)(in) = K(+)(out)</text>
        <dbReference type="Rhea" id="RHEA:29463"/>
        <dbReference type="ChEBI" id="CHEBI:29103"/>
    </reaction>
</comment>
<evidence type="ECO:0000256" key="11">
    <source>
        <dbReference type="ARBA" id="ARBA00023065"/>
    </source>
</evidence>
<dbReference type="EMBL" id="AFYH01081007">
    <property type="status" value="NOT_ANNOTATED_CDS"/>
    <property type="molecule type" value="Genomic_DNA"/>
</dbReference>
<evidence type="ECO:0000256" key="13">
    <source>
        <dbReference type="ARBA" id="ARBA00023303"/>
    </source>
</evidence>
<evidence type="ECO:0000256" key="8">
    <source>
        <dbReference type="ARBA" id="ARBA00022882"/>
    </source>
</evidence>
<evidence type="ECO:0000256" key="14">
    <source>
        <dbReference type="ARBA" id="ARBA00034430"/>
    </source>
</evidence>